<dbReference type="SUPFAM" id="SSF55545">
    <property type="entry name" value="beta-N-acetylhexosaminidase-like domain"/>
    <property type="match status" value="1"/>
</dbReference>
<evidence type="ECO:0000256" key="9">
    <source>
        <dbReference type="SAM" id="SignalP"/>
    </source>
</evidence>
<sequence>MRLILSLVLLLAVTVFARSRRSQLRRTLDNRVNIWPHPSAVETLGNSAAVVKDNASFKITLKVPISPTEDDILQDAFNRFKEITFYEKLEAVPQTICQRDVVCVESVVFDIKSSAPSLSDSLGSHNESYSITIKEENTIYVSAPTIWGGLHALETLSQMIQIESRSEVQVYSFVGFTIPLKIVDSPRFSWRGLLVDTSRHYISVPKMRQIIDSLTYIKMNVLHWHIVDSDSFPVFIPDYPELSGKGAYSTKAIYTQQDVESLVDYAYRRGVNIVFEFDMPGHTVSWGAGIPEIMAKCPSLEPIMNPTVDKTYEVIDAVFAYVKKVTKNSYIHIGGDEIATQCWKADKQIQQWMKQKGYSSVDELLSYFERRVLDLLKKHSLSANVWEEVLLNYNQSVVQLPKDTVVTAWTTIDKLPKIIKAGYPSILSAGWYLDQQNPNNVHHYSWVDTWISFYNIEPYSIANFTQEEKKLLIGGEACMWGEAVDDINFDSRVFPRVLAVAERLWSKEEMKQVDGITRNRINHHRCNMVRRGVQAGPVSSGYCDASYTFKKMSWQ</sequence>
<dbReference type="InterPro" id="IPR029018">
    <property type="entry name" value="Hex-like_dom2"/>
</dbReference>
<dbReference type="FunFam" id="3.20.20.80:FF:000063">
    <property type="entry name" value="Beta-hexosaminidase"/>
    <property type="match status" value="1"/>
</dbReference>
<keyword evidence="13" id="KW-1185">Reference proteome</keyword>
<evidence type="ECO:0000313" key="12">
    <source>
        <dbReference type="EMBL" id="KAL0484177.1"/>
    </source>
</evidence>
<evidence type="ECO:0000256" key="6">
    <source>
        <dbReference type="ARBA" id="ARBA00023295"/>
    </source>
</evidence>
<feature type="active site" description="Proton donor" evidence="8">
    <location>
        <position position="337"/>
    </location>
</feature>
<feature type="signal peptide" evidence="9">
    <location>
        <begin position="1"/>
        <end position="19"/>
    </location>
</feature>
<evidence type="ECO:0000256" key="1">
    <source>
        <dbReference type="ARBA" id="ARBA00001231"/>
    </source>
</evidence>
<keyword evidence="5" id="KW-0325">Glycoprotein</keyword>
<dbReference type="PIRSF" id="PIRSF001093">
    <property type="entry name" value="B-hxosamndse_ab_euk"/>
    <property type="match status" value="1"/>
</dbReference>
<dbReference type="Proteomes" id="UP001431209">
    <property type="component" value="Unassembled WGS sequence"/>
</dbReference>
<dbReference type="Gene3D" id="3.20.20.80">
    <property type="entry name" value="Glycosidases"/>
    <property type="match status" value="1"/>
</dbReference>
<dbReference type="GO" id="GO:0005975">
    <property type="term" value="P:carbohydrate metabolic process"/>
    <property type="evidence" value="ECO:0007669"/>
    <property type="project" value="InterPro"/>
</dbReference>
<feature type="domain" description="Glycoside hydrolase family 20 catalytic" evidence="10">
    <location>
        <begin position="188"/>
        <end position="507"/>
    </location>
</feature>
<evidence type="ECO:0000256" key="3">
    <source>
        <dbReference type="ARBA" id="ARBA00022729"/>
    </source>
</evidence>
<keyword evidence="3 9" id="KW-0732">Signal</keyword>
<reference evidence="12 13" key="1">
    <citation type="submission" date="2024-03" db="EMBL/GenBank/DDBJ databases">
        <title>The Acrasis kona genome and developmental transcriptomes reveal deep origins of eukaryotic multicellular pathways.</title>
        <authorList>
            <person name="Sheikh S."/>
            <person name="Fu C.-J."/>
            <person name="Brown M.W."/>
            <person name="Baldauf S.L."/>
        </authorList>
    </citation>
    <scope>NUCLEOTIDE SEQUENCE [LARGE SCALE GENOMIC DNA]</scope>
    <source>
        <strain evidence="12 13">ATCC MYA-3509</strain>
    </source>
</reference>
<evidence type="ECO:0000256" key="8">
    <source>
        <dbReference type="PIRSR" id="PIRSR001093-1"/>
    </source>
</evidence>
<dbReference type="InterPro" id="IPR025705">
    <property type="entry name" value="Beta_hexosaminidase_sua/sub"/>
</dbReference>
<dbReference type="InterPro" id="IPR017853">
    <property type="entry name" value="GH"/>
</dbReference>
<comment type="catalytic activity">
    <reaction evidence="1 7">
        <text>Hydrolysis of terminal non-reducing N-acetyl-D-hexosamine residues in N-acetyl-beta-D-hexosaminides.</text>
        <dbReference type="EC" id="3.2.1.52"/>
    </reaction>
</comment>
<dbReference type="EC" id="3.2.1.52" evidence="7"/>
<comment type="caution">
    <text evidence="12">The sequence shown here is derived from an EMBL/GenBank/DDBJ whole genome shotgun (WGS) entry which is preliminary data.</text>
</comment>
<evidence type="ECO:0000313" key="13">
    <source>
        <dbReference type="Proteomes" id="UP001431209"/>
    </source>
</evidence>
<protein>
    <recommendedName>
        <fullName evidence="7">Beta-hexosaminidase</fullName>
        <ecNumber evidence="7">3.2.1.52</ecNumber>
    </recommendedName>
</protein>
<feature type="chain" id="PRO_5043441901" description="Beta-hexosaminidase" evidence="9">
    <location>
        <begin position="20"/>
        <end position="555"/>
    </location>
</feature>
<dbReference type="GO" id="GO:0004563">
    <property type="term" value="F:beta-N-acetylhexosaminidase activity"/>
    <property type="evidence" value="ECO:0007669"/>
    <property type="project" value="UniProtKB-EC"/>
</dbReference>
<evidence type="ECO:0000259" key="10">
    <source>
        <dbReference type="Pfam" id="PF00728"/>
    </source>
</evidence>
<organism evidence="12 13">
    <name type="scientific">Acrasis kona</name>
    <dbReference type="NCBI Taxonomy" id="1008807"/>
    <lineage>
        <taxon>Eukaryota</taxon>
        <taxon>Discoba</taxon>
        <taxon>Heterolobosea</taxon>
        <taxon>Tetramitia</taxon>
        <taxon>Eutetramitia</taxon>
        <taxon>Acrasidae</taxon>
        <taxon>Acrasis</taxon>
    </lineage>
</organism>
<comment type="similarity">
    <text evidence="2 7">Belongs to the glycosyl hydrolase 20 family.</text>
</comment>
<dbReference type="InterPro" id="IPR015883">
    <property type="entry name" value="Glyco_hydro_20_cat"/>
</dbReference>
<evidence type="ECO:0000256" key="2">
    <source>
        <dbReference type="ARBA" id="ARBA00006285"/>
    </source>
</evidence>
<feature type="domain" description="Beta-hexosaminidase eukaryotic type N-terminal" evidence="11">
    <location>
        <begin position="34"/>
        <end position="159"/>
    </location>
</feature>
<dbReference type="InterPro" id="IPR029019">
    <property type="entry name" value="HEX_eukaryotic_N"/>
</dbReference>
<dbReference type="SUPFAM" id="SSF51445">
    <property type="entry name" value="(Trans)glycosidases"/>
    <property type="match status" value="1"/>
</dbReference>
<evidence type="ECO:0000256" key="5">
    <source>
        <dbReference type="ARBA" id="ARBA00023180"/>
    </source>
</evidence>
<proteinExistence type="inferred from homology"/>
<evidence type="ECO:0000256" key="7">
    <source>
        <dbReference type="PIRNR" id="PIRNR001093"/>
    </source>
</evidence>
<gene>
    <name evidence="12" type="ORF">AKO1_004745</name>
</gene>
<keyword evidence="4 7" id="KW-0378">Hydrolase</keyword>
<evidence type="ECO:0000259" key="11">
    <source>
        <dbReference type="Pfam" id="PF14845"/>
    </source>
</evidence>
<dbReference type="Pfam" id="PF00728">
    <property type="entry name" value="Glyco_hydro_20"/>
    <property type="match status" value="1"/>
</dbReference>
<name>A0AAW2Z6A2_9EUKA</name>
<dbReference type="EMBL" id="JAOPGA020001028">
    <property type="protein sequence ID" value="KAL0484177.1"/>
    <property type="molecule type" value="Genomic_DNA"/>
</dbReference>
<dbReference type="PANTHER" id="PTHR22600:SF21">
    <property type="entry name" value="BETA-HEXOSAMINIDASE A"/>
    <property type="match status" value="1"/>
</dbReference>
<dbReference type="GO" id="GO:0030203">
    <property type="term" value="P:glycosaminoglycan metabolic process"/>
    <property type="evidence" value="ECO:0007669"/>
    <property type="project" value="TreeGrafter"/>
</dbReference>
<dbReference type="Pfam" id="PF14845">
    <property type="entry name" value="Glycohydro_20b2"/>
    <property type="match status" value="1"/>
</dbReference>
<accession>A0AAW2Z6A2</accession>
<dbReference type="PANTHER" id="PTHR22600">
    <property type="entry name" value="BETA-HEXOSAMINIDASE"/>
    <property type="match status" value="1"/>
</dbReference>
<dbReference type="GO" id="GO:0016020">
    <property type="term" value="C:membrane"/>
    <property type="evidence" value="ECO:0007669"/>
    <property type="project" value="TreeGrafter"/>
</dbReference>
<dbReference type="PRINTS" id="PR00738">
    <property type="entry name" value="GLHYDRLASE20"/>
</dbReference>
<dbReference type="Gene3D" id="3.30.379.10">
    <property type="entry name" value="Chitobiase/beta-hexosaminidase domain 2-like"/>
    <property type="match status" value="1"/>
</dbReference>
<evidence type="ECO:0000256" key="4">
    <source>
        <dbReference type="ARBA" id="ARBA00022801"/>
    </source>
</evidence>
<dbReference type="AlphaFoldDB" id="A0AAW2Z6A2"/>
<keyword evidence="6 7" id="KW-0326">Glycosidase</keyword>